<protein>
    <submittedName>
        <fullName evidence="1">Uncharacterized protein</fullName>
    </submittedName>
</protein>
<name>A0A4C1YKX5_EUMVA</name>
<comment type="caution">
    <text evidence="1">The sequence shown here is derived from an EMBL/GenBank/DDBJ whole genome shotgun (WGS) entry which is preliminary data.</text>
</comment>
<keyword evidence="2" id="KW-1185">Reference proteome</keyword>
<accession>A0A4C1YKX5</accession>
<sequence length="282" mass="30965">MEAAGGGGEIKQEKCTHPPAYIRAIVQVGSLFGTNSETTEQFGRGSPRSLLGGTNTLMHIKITVANRSSDVAVFVWKASKVKYAMKHEISIPVAVSNEKQQIQLKTVLLDERGLSPWTLGTRRRKVVDSFEVNRSIHRSTSIVSPGTAPMDVLAFQTAATTRNLFAASDPRSLGCEDGDGRKISGRKGGTNLSQEGHVVVKCKNPVQGVMATMIPRASALEWMILIAPMTHSLHFRLNWDLKPSELAQYGSDAAHARRHQCDRYVLDRRLNVVPPARRICVI</sequence>
<proteinExistence type="predicted"/>
<organism evidence="1 2">
    <name type="scientific">Eumeta variegata</name>
    <name type="common">Bagworm moth</name>
    <name type="synonym">Eumeta japonica</name>
    <dbReference type="NCBI Taxonomy" id="151549"/>
    <lineage>
        <taxon>Eukaryota</taxon>
        <taxon>Metazoa</taxon>
        <taxon>Ecdysozoa</taxon>
        <taxon>Arthropoda</taxon>
        <taxon>Hexapoda</taxon>
        <taxon>Insecta</taxon>
        <taxon>Pterygota</taxon>
        <taxon>Neoptera</taxon>
        <taxon>Endopterygota</taxon>
        <taxon>Lepidoptera</taxon>
        <taxon>Glossata</taxon>
        <taxon>Ditrysia</taxon>
        <taxon>Tineoidea</taxon>
        <taxon>Psychidae</taxon>
        <taxon>Oiketicinae</taxon>
        <taxon>Eumeta</taxon>
    </lineage>
</organism>
<dbReference type="Proteomes" id="UP000299102">
    <property type="component" value="Unassembled WGS sequence"/>
</dbReference>
<reference evidence="1 2" key="1">
    <citation type="journal article" date="2019" name="Commun. Biol.">
        <title>The bagworm genome reveals a unique fibroin gene that provides high tensile strength.</title>
        <authorList>
            <person name="Kono N."/>
            <person name="Nakamura H."/>
            <person name="Ohtoshi R."/>
            <person name="Tomita M."/>
            <person name="Numata K."/>
            <person name="Arakawa K."/>
        </authorList>
    </citation>
    <scope>NUCLEOTIDE SEQUENCE [LARGE SCALE GENOMIC DNA]</scope>
</reference>
<evidence type="ECO:0000313" key="2">
    <source>
        <dbReference type="Proteomes" id="UP000299102"/>
    </source>
</evidence>
<dbReference type="EMBL" id="BGZK01001231">
    <property type="protein sequence ID" value="GBP74995.1"/>
    <property type="molecule type" value="Genomic_DNA"/>
</dbReference>
<dbReference type="AlphaFoldDB" id="A0A4C1YKX5"/>
<gene>
    <name evidence="1" type="ORF">EVAR_56286_1</name>
</gene>
<evidence type="ECO:0000313" key="1">
    <source>
        <dbReference type="EMBL" id="GBP74995.1"/>
    </source>
</evidence>